<reference evidence="1 2" key="1">
    <citation type="journal article" date="2015" name="Genome Biol. Evol.">
        <title>Comparative Genomics of a Bacterivorous Green Alga Reveals Evolutionary Causalities and Consequences of Phago-Mixotrophic Mode of Nutrition.</title>
        <authorList>
            <person name="Burns J.A."/>
            <person name="Paasch A."/>
            <person name="Narechania A."/>
            <person name="Kim E."/>
        </authorList>
    </citation>
    <scope>NUCLEOTIDE SEQUENCE [LARGE SCALE GENOMIC DNA]</scope>
    <source>
        <strain evidence="1 2">PLY_AMNH</strain>
    </source>
</reference>
<evidence type="ECO:0000313" key="2">
    <source>
        <dbReference type="Proteomes" id="UP001190700"/>
    </source>
</evidence>
<protein>
    <submittedName>
        <fullName evidence="1">Uncharacterized protein</fullName>
    </submittedName>
</protein>
<sequence>MHFKELVQEKEFLKALSDLRAWCESVDTVAATGREVMLTDEGYIRYVEVHVGTFDVDDGFRHSTDLVQERNVEQYGLKHYLYAFEWLLRDPKVDEIALRACYDCVMQSLCECSKEDDVATSSTFIVSYYWFRVYDQVCEPRSAQITLERCKHAVCGGPLRGTQPLMWF</sequence>
<dbReference type="Proteomes" id="UP001190700">
    <property type="component" value="Unassembled WGS sequence"/>
</dbReference>
<name>A0AAE0F0N0_9CHLO</name>
<dbReference type="EMBL" id="LGRX02029197">
    <property type="protein sequence ID" value="KAK3247149.1"/>
    <property type="molecule type" value="Genomic_DNA"/>
</dbReference>
<organism evidence="1 2">
    <name type="scientific">Cymbomonas tetramitiformis</name>
    <dbReference type="NCBI Taxonomy" id="36881"/>
    <lineage>
        <taxon>Eukaryota</taxon>
        <taxon>Viridiplantae</taxon>
        <taxon>Chlorophyta</taxon>
        <taxon>Pyramimonadophyceae</taxon>
        <taxon>Pyramimonadales</taxon>
        <taxon>Pyramimonadaceae</taxon>
        <taxon>Cymbomonas</taxon>
    </lineage>
</organism>
<comment type="caution">
    <text evidence="1">The sequence shown here is derived from an EMBL/GenBank/DDBJ whole genome shotgun (WGS) entry which is preliminary data.</text>
</comment>
<gene>
    <name evidence="1" type="ORF">CYMTET_43375</name>
</gene>
<keyword evidence="2" id="KW-1185">Reference proteome</keyword>
<accession>A0AAE0F0N0</accession>
<proteinExistence type="predicted"/>
<dbReference type="AlphaFoldDB" id="A0AAE0F0N0"/>
<evidence type="ECO:0000313" key="1">
    <source>
        <dbReference type="EMBL" id="KAK3247149.1"/>
    </source>
</evidence>